<keyword evidence="4" id="KW-1185">Reference proteome</keyword>
<dbReference type="EMBL" id="CP031769">
    <property type="protein sequence ID" value="AXR05223.1"/>
    <property type="molecule type" value="Genomic_DNA"/>
</dbReference>
<dbReference type="InterPro" id="IPR013424">
    <property type="entry name" value="Ice-binding_C"/>
</dbReference>
<feature type="chain" id="PRO_5016667844" evidence="1">
    <location>
        <begin position="25"/>
        <end position="251"/>
    </location>
</feature>
<dbReference type="NCBIfam" id="NF033554">
    <property type="entry name" value="floc_PepA"/>
    <property type="match status" value="1"/>
</dbReference>
<reference evidence="3 4" key="1">
    <citation type="submission" date="2018-08" db="EMBL/GenBank/DDBJ databases">
        <title>Salinimonas sediminis sp. nov., a piezophilic bacterium isolated from a deep-sea sediment sample from the New Britain Trench.</title>
        <authorList>
            <person name="Cao J."/>
        </authorList>
    </citation>
    <scope>NUCLEOTIDE SEQUENCE [LARGE SCALE GENOMIC DNA]</scope>
    <source>
        <strain evidence="3 4">N102</strain>
    </source>
</reference>
<evidence type="ECO:0000313" key="3">
    <source>
        <dbReference type="EMBL" id="AXR05223.1"/>
    </source>
</evidence>
<sequence>MKIKTLVKSLALTAGIAASFSSYADFVEFTVDESSVAAGGASIDANKINGGYVENLTFDGAGNFEADAFATFGLFYNNGRVVKGSGLNSFYTLYATFSAEGSVTPNANGFTFEGTEGGFQFFMDPSNDTAVSDFADLSLSNTGDDYLLGSSSSLGANLGSSVTANGVTTTSFNFDFFNFELTAEGDQYFVSPQPFSMKVNVNGDFDSFNPAGSQSITGDVSAQFYEVPEPSTLAVLALGLLGLGASSRRKA</sequence>
<evidence type="ECO:0000313" key="4">
    <source>
        <dbReference type="Proteomes" id="UP000262073"/>
    </source>
</evidence>
<gene>
    <name evidence="3" type="primary">pepA</name>
    <name evidence="3" type="ORF">D0Y50_01845</name>
</gene>
<accession>A0A346NI66</accession>
<evidence type="ECO:0000256" key="1">
    <source>
        <dbReference type="SAM" id="SignalP"/>
    </source>
</evidence>
<name>A0A346NI66_9ALTE</name>
<keyword evidence="1" id="KW-0732">Signal</keyword>
<dbReference type="Proteomes" id="UP000262073">
    <property type="component" value="Chromosome"/>
</dbReference>
<dbReference type="OrthoDB" id="5786648at2"/>
<dbReference type="AlphaFoldDB" id="A0A346NI66"/>
<organism evidence="3 4">
    <name type="scientific">Salinimonas sediminis</name>
    <dbReference type="NCBI Taxonomy" id="2303538"/>
    <lineage>
        <taxon>Bacteria</taxon>
        <taxon>Pseudomonadati</taxon>
        <taxon>Pseudomonadota</taxon>
        <taxon>Gammaproteobacteria</taxon>
        <taxon>Alteromonadales</taxon>
        <taxon>Alteromonadaceae</taxon>
        <taxon>Alteromonas/Salinimonas group</taxon>
        <taxon>Salinimonas</taxon>
    </lineage>
</organism>
<feature type="domain" description="Ice-binding protein C-terminal" evidence="2">
    <location>
        <begin position="227"/>
        <end position="249"/>
    </location>
</feature>
<evidence type="ECO:0000259" key="2">
    <source>
        <dbReference type="Pfam" id="PF07589"/>
    </source>
</evidence>
<dbReference type="KEGG" id="salm:D0Y50_01845"/>
<protein>
    <submittedName>
        <fullName evidence="3">Flocculation-associated PEP-CTERM protein PepA</fullName>
    </submittedName>
</protein>
<dbReference type="RefSeq" id="WP_108565662.1">
    <property type="nucleotide sequence ID" value="NZ_CP031769.1"/>
</dbReference>
<dbReference type="NCBIfam" id="TIGR02595">
    <property type="entry name" value="PEP_CTERM"/>
    <property type="match status" value="1"/>
</dbReference>
<dbReference type="Pfam" id="PF07589">
    <property type="entry name" value="PEP-CTERM"/>
    <property type="match status" value="1"/>
</dbReference>
<proteinExistence type="predicted"/>
<feature type="signal peptide" evidence="1">
    <location>
        <begin position="1"/>
        <end position="24"/>
    </location>
</feature>